<feature type="compositionally biased region" description="Low complexity" evidence="7">
    <location>
        <begin position="534"/>
        <end position="544"/>
    </location>
</feature>
<dbReference type="SUPFAM" id="SSF88659">
    <property type="entry name" value="Sigma3 and sigma4 domains of RNA polymerase sigma factors"/>
    <property type="match status" value="1"/>
</dbReference>
<keyword evidence="5 6" id="KW-0804">Transcription</keyword>
<comment type="similarity">
    <text evidence="1 6">Belongs to the sigma-70 factor family. ECF subfamily.</text>
</comment>
<keyword evidence="4 6" id="KW-0238">DNA-binding</keyword>
<dbReference type="InterPro" id="IPR014284">
    <property type="entry name" value="RNA_pol_sigma-70_dom"/>
</dbReference>
<dbReference type="Gene3D" id="1.10.10.10">
    <property type="entry name" value="Winged helix-like DNA-binding domain superfamily/Winged helix DNA-binding domain"/>
    <property type="match status" value="1"/>
</dbReference>
<keyword evidence="3 6" id="KW-0731">Sigma factor</keyword>
<evidence type="ECO:0000256" key="2">
    <source>
        <dbReference type="ARBA" id="ARBA00023015"/>
    </source>
</evidence>
<proteinExistence type="inferred from homology"/>
<dbReference type="InterPro" id="IPR039425">
    <property type="entry name" value="RNA_pol_sigma-70-like"/>
</dbReference>
<dbReference type="CDD" id="cd06171">
    <property type="entry name" value="Sigma70_r4"/>
    <property type="match status" value="1"/>
</dbReference>
<protein>
    <recommendedName>
        <fullName evidence="6">RNA polymerase sigma factor</fullName>
    </recommendedName>
</protein>
<evidence type="ECO:0000256" key="3">
    <source>
        <dbReference type="ARBA" id="ARBA00023082"/>
    </source>
</evidence>
<dbReference type="PROSITE" id="PS01063">
    <property type="entry name" value="SIGMA70_ECF"/>
    <property type="match status" value="1"/>
</dbReference>
<feature type="domain" description="RNA polymerase sigma factor 70 region 4 type 2" evidence="9">
    <location>
        <begin position="124"/>
        <end position="168"/>
    </location>
</feature>
<dbReference type="Pfam" id="PF08281">
    <property type="entry name" value="Sigma70_r4_2"/>
    <property type="match status" value="1"/>
</dbReference>
<keyword evidence="2 6" id="KW-0805">Transcription regulation</keyword>
<dbReference type="GO" id="GO:0003677">
    <property type="term" value="F:DNA binding"/>
    <property type="evidence" value="ECO:0007669"/>
    <property type="project" value="UniProtKB-KW"/>
</dbReference>
<dbReference type="PANTHER" id="PTHR43133">
    <property type="entry name" value="RNA POLYMERASE ECF-TYPE SIGMA FACTO"/>
    <property type="match status" value="1"/>
</dbReference>
<feature type="compositionally biased region" description="Low complexity" evidence="7">
    <location>
        <begin position="445"/>
        <end position="467"/>
    </location>
</feature>
<dbReference type="InterPro" id="IPR013324">
    <property type="entry name" value="RNA_pol_sigma_r3/r4-like"/>
</dbReference>
<dbReference type="NCBIfam" id="TIGR02937">
    <property type="entry name" value="sigma70-ECF"/>
    <property type="match status" value="1"/>
</dbReference>
<evidence type="ECO:0000259" key="8">
    <source>
        <dbReference type="Pfam" id="PF04542"/>
    </source>
</evidence>
<dbReference type="EMBL" id="CP114014">
    <property type="protein sequence ID" value="XAY07427.1"/>
    <property type="molecule type" value="Genomic_DNA"/>
</dbReference>
<dbReference type="RefSeq" id="WP_354698622.1">
    <property type="nucleotide sequence ID" value="NZ_CP114014.1"/>
</dbReference>
<dbReference type="InterPro" id="IPR013249">
    <property type="entry name" value="RNA_pol_sigma70_r4_t2"/>
</dbReference>
<organism evidence="10">
    <name type="scientific">Paraconexibacter sp. AEG42_29</name>
    <dbReference type="NCBI Taxonomy" id="2997339"/>
    <lineage>
        <taxon>Bacteria</taxon>
        <taxon>Bacillati</taxon>
        <taxon>Actinomycetota</taxon>
        <taxon>Thermoleophilia</taxon>
        <taxon>Solirubrobacterales</taxon>
        <taxon>Paraconexibacteraceae</taxon>
        <taxon>Paraconexibacter</taxon>
    </lineage>
</organism>
<accession>A0AAU7B130</accession>
<evidence type="ECO:0000256" key="6">
    <source>
        <dbReference type="RuleBase" id="RU000716"/>
    </source>
</evidence>
<sequence>MAGDERLVALTRRGNQAAYEALVGRYQSRLLAFCRHMLGSREDAEDVLQEVFAAAFNAMIADDRPINVRPWLYRIARNRSLNHMRRQTAIGVDSMDAHFADHGATTADKVHAREQFRELIGDVQELAETQKTALLLREIDALSYEQIAEAMETTVPAVKSLLVRARVSLAEAAEARRLSCEEVRDELGEVAEGLKRRSPPVRRHLRQCERCHDFDKDLRTTNRQLAAMFPIGPLLLLKKFVIMQGAGQAAAGSATAAGAGAAASVGTSSALSAGIGAVVTKTAAGIAAAAIVTAGAVEVDHVRRKPAIAASEAQAAVASKRAADAAAKVAATPRVVVTTPQPLEASAAEAPAVLPAPSLSKPARAVAKLTAVQTAAALARLKAKREKLLAATTPPATPAVAAVTDPAAPLPADGLAPAVTGQVPQVVGPPQTGSDTTTLPVTGRPVAPQAGATTPPAQPPIIAGAPLPAAPAPAPAAPAADTTPPPVAAAPAPAAEPVAPTDAAPVPTDTAPAPADAAPAADVAAPAPEPAAAPAPAETAPAAP</sequence>
<dbReference type="SUPFAM" id="SSF88946">
    <property type="entry name" value="Sigma2 domain of RNA polymerase sigma factors"/>
    <property type="match status" value="1"/>
</dbReference>
<dbReference type="KEGG" id="parq:DSM112329_04309"/>
<feature type="region of interest" description="Disordered" evidence="7">
    <location>
        <begin position="426"/>
        <end position="544"/>
    </location>
</feature>
<dbReference type="GO" id="GO:0006950">
    <property type="term" value="P:response to stress"/>
    <property type="evidence" value="ECO:0007669"/>
    <property type="project" value="UniProtKB-ARBA"/>
</dbReference>
<dbReference type="InterPro" id="IPR000838">
    <property type="entry name" value="RNA_pol_sigma70_ECF_CS"/>
</dbReference>
<evidence type="ECO:0000256" key="7">
    <source>
        <dbReference type="SAM" id="MobiDB-lite"/>
    </source>
</evidence>
<dbReference type="Gene3D" id="1.10.1740.10">
    <property type="match status" value="1"/>
</dbReference>
<evidence type="ECO:0000313" key="10">
    <source>
        <dbReference type="EMBL" id="XAY07427.1"/>
    </source>
</evidence>
<dbReference type="Pfam" id="PF04542">
    <property type="entry name" value="Sigma70_r2"/>
    <property type="match status" value="1"/>
</dbReference>
<evidence type="ECO:0000259" key="9">
    <source>
        <dbReference type="Pfam" id="PF08281"/>
    </source>
</evidence>
<feature type="domain" description="RNA polymerase sigma-70 region 2" evidence="8">
    <location>
        <begin position="22"/>
        <end position="88"/>
    </location>
</feature>
<evidence type="ECO:0000256" key="4">
    <source>
        <dbReference type="ARBA" id="ARBA00023125"/>
    </source>
</evidence>
<dbReference type="PANTHER" id="PTHR43133:SF8">
    <property type="entry name" value="RNA POLYMERASE SIGMA FACTOR HI_1459-RELATED"/>
    <property type="match status" value="1"/>
</dbReference>
<name>A0AAU7B130_9ACTN</name>
<dbReference type="GO" id="GO:0016987">
    <property type="term" value="F:sigma factor activity"/>
    <property type="evidence" value="ECO:0007669"/>
    <property type="project" value="UniProtKB-KW"/>
</dbReference>
<gene>
    <name evidence="10" type="ORF">DSM112329_04309</name>
</gene>
<evidence type="ECO:0000256" key="5">
    <source>
        <dbReference type="ARBA" id="ARBA00023163"/>
    </source>
</evidence>
<dbReference type="InterPro" id="IPR036388">
    <property type="entry name" value="WH-like_DNA-bd_sf"/>
</dbReference>
<feature type="compositionally biased region" description="Low complexity" evidence="7">
    <location>
        <begin position="489"/>
        <end position="526"/>
    </location>
</feature>
<evidence type="ECO:0000256" key="1">
    <source>
        <dbReference type="ARBA" id="ARBA00010641"/>
    </source>
</evidence>
<dbReference type="AlphaFoldDB" id="A0AAU7B130"/>
<dbReference type="GO" id="GO:0006352">
    <property type="term" value="P:DNA-templated transcription initiation"/>
    <property type="evidence" value="ECO:0007669"/>
    <property type="project" value="InterPro"/>
</dbReference>
<dbReference type="InterPro" id="IPR007627">
    <property type="entry name" value="RNA_pol_sigma70_r2"/>
</dbReference>
<reference evidence="10" key="1">
    <citation type="submission" date="2022-12" db="EMBL/GenBank/DDBJ databases">
        <title>Paraconexibacter alkalitolerans sp. nov. and Baekduia alba sp. nov., isolated from soil and emended description of the genera Paraconexibacter (Chun et al., 2020) and Baekduia (An et al., 2020).</title>
        <authorList>
            <person name="Vieira S."/>
            <person name="Huber K.J."/>
            <person name="Geppert A."/>
            <person name="Wolf J."/>
            <person name="Neumann-Schaal M."/>
            <person name="Muesken M."/>
            <person name="Overmann J."/>
        </authorList>
    </citation>
    <scope>NUCLEOTIDE SEQUENCE</scope>
    <source>
        <strain evidence="10">AEG42_29</strain>
    </source>
</reference>
<dbReference type="InterPro" id="IPR013325">
    <property type="entry name" value="RNA_pol_sigma_r2"/>
</dbReference>